<comment type="caution">
    <text evidence="1">The sequence shown here is derived from an EMBL/GenBank/DDBJ whole genome shotgun (WGS) entry which is preliminary data.</text>
</comment>
<dbReference type="Proteomes" id="UP000265703">
    <property type="component" value="Unassembled WGS sequence"/>
</dbReference>
<keyword evidence="2" id="KW-1185">Reference proteome</keyword>
<name>A0A397SYZ5_9GLOM</name>
<dbReference type="AlphaFoldDB" id="A0A397SYZ5"/>
<organism evidence="1 2">
    <name type="scientific">Glomus cerebriforme</name>
    <dbReference type="NCBI Taxonomy" id="658196"/>
    <lineage>
        <taxon>Eukaryota</taxon>
        <taxon>Fungi</taxon>
        <taxon>Fungi incertae sedis</taxon>
        <taxon>Mucoromycota</taxon>
        <taxon>Glomeromycotina</taxon>
        <taxon>Glomeromycetes</taxon>
        <taxon>Glomerales</taxon>
        <taxon>Glomeraceae</taxon>
        <taxon>Glomus</taxon>
    </lineage>
</organism>
<reference evidence="1 2" key="1">
    <citation type="submission" date="2018-06" db="EMBL/GenBank/DDBJ databases">
        <title>Comparative genomics reveals the genomic features of Rhizophagus irregularis, R. cerebriforme, R. diaphanum and Gigaspora rosea, and their symbiotic lifestyle signature.</title>
        <authorList>
            <person name="Morin E."/>
            <person name="San Clemente H."/>
            <person name="Chen E.C.H."/>
            <person name="De La Providencia I."/>
            <person name="Hainaut M."/>
            <person name="Kuo A."/>
            <person name="Kohler A."/>
            <person name="Murat C."/>
            <person name="Tang N."/>
            <person name="Roy S."/>
            <person name="Loubradou J."/>
            <person name="Henrissat B."/>
            <person name="Grigoriev I.V."/>
            <person name="Corradi N."/>
            <person name="Roux C."/>
            <person name="Martin F.M."/>
        </authorList>
    </citation>
    <scope>NUCLEOTIDE SEQUENCE [LARGE SCALE GENOMIC DNA]</scope>
    <source>
        <strain evidence="1 2">DAOM 227022</strain>
    </source>
</reference>
<gene>
    <name evidence="1" type="ORF">C1645_737296</name>
</gene>
<protein>
    <submittedName>
        <fullName evidence="1">Uncharacterized protein</fullName>
    </submittedName>
</protein>
<sequence>MYPYHGRTERSLLDRCYLRMDYQKFSDPSDGVRQLLDRWTGAFNLSSFWQAVIIERLQNSIQQGISTCEELKEIKNFDKNELSLMPDDLLKYLNSFRKKLLIAVGSVLWATDYCGSPIRNFSENDHLSGSNFFYGVALFHREVRSPE</sequence>
<dbReference type="EMBL" id="QKYT01000160">
    <property type="protein sequence ID" value="RIA91163.1"/>
    <property type="molecule type" value="Genomic_DNA"/>
</dbReference>
<evidence type="ECO:0000313" key="1">
    <source>
        <dbReference type="EMBL" id="RIA91163.1"/>
    </source>
</evidence>
<accession>A0A397SYZ5</accession>
<evidence type="ECO:0000313" key="2">
    <source>
        <dbReference type="Proteomes" id="UP000265703"/>
    </source>
</evidence>
<proteinExistence type="predicted"/>